<dbReference type="Pfam" id="PF01037">
    <property type="entry name" value="AsnC_trans_reg"/>
    <property type="match status" value="1"/>
</dbReference>
<accession>A0A323TJZ6</accession>
<dbReference type="PROSITE" id="PS50956">
    <property type="entry name" value="HTH_ASNC_2"/>
    <property type="match status" value="1"/>
</dbReference>
<dbReference type="PANTHER" id="PTHR30154:SF34">
    <property type="entry name" value="TRANSCRIPTIONAL REGULATOR AZLB"/>
    <property type="match status" value="1"/>
</dbReference>
<reference evidence="5 6" key="1">
    <citation type="submission" date="2017-10" db="EMBL/GenBank/DDBJ databases">
        <title>Bacillus sp. nov., a halophilic bacterium isolated from a Keqin Lake.</title>
        <authorList>
            <person name="Wang H."/>
        </authorList>
    </citation>
    <scope>NUCLEOTIDE SEQUENCE [LARGE SCALE GENOMIC DNA]</scope>
    <source>
        <strain evidence="5 6">KQ-12</strain>
    </source>
</reference>
<dbReference type="OrthoDB" id="529868at2"/>
<dbReference type="SUPFAM" id="SSF46785">
    <property type="entry name" value="Winged helix' DNA-binding domain"/>
    <property type="match status" value="1"/>
</dbReference>
<dbReference type="GO" id="GO:0043565">
    <property type="term" value="F:sequence-specific DNA binding"/>
    <property type="evidence" value="ECO:0007669"/>
    <property type="project" value="InterPro"/>
</dbReference>
<feature type="domain" description="HTH asnC-type" evidence="4">
    <location>
        <begin position="4"/>
        <end position="64"/>
    </location>
</feature>
<dbReference type="GO" id="GO:0005829">
    <property type="term" value="C:cytosol"/>
    <property type="evidence" value="ECO:0007669"/>
    <property type="project" value="TreeGrafter"/>
</dbReference>
<evidence type="ECO:0000256" key="1">
    <source>
        <dbReference type="ARBA" id="ARBA00023015"/>
    </source>
</evidence>
<sequence length="156" mass="17861">MRKLDKKDLLILGYLQDNGRYSYSQIAKMLKVSEGTVRSRINQMLKDRVFEFVIHTNPNKIGLNVQAIIGISTKLGKHEEIAAQLKEFPQVRFVGAFSGTHDLIIQAYFKSNEELMDFANKKLASIEGIESEEINVELKQYKDTFSYVPENDDTVI</sequence>
<dbReference type="Gene3D" id="3.30.70.920">
    <property type="match status" value="1"/>
</dbReference>
<dbReference type="SUPFAM" id="SSF54909">
    <property type="entry name" value="Dimeric alpha+beta barrel"/>
    <property type="match status" value="1"/>
</dbReference>
<dbReference type="GO" id="GO:0043200">
    <property type="term" value="P:response to amino acid"/>
    <property type="evidence" value="ECO:0007669"/>
    <property type="project" value="TreeGrafter"/>
</dbReference>
<gene>
    <name evidence="5" type="ORF">CR194_06230</name>
</gene>
<dbReference type="AlphaFoldDB" id="A0A323TJZ6"/>
<dbReference type="Pfam" id="PF13404">
    <property type="entry name" value="HTH_AsnC-type"/>
    <property type="match status" value="1"/>
</dbReference>
<evidence type="ECO:0000256" key="2">
    <source>
        <dbReference type="ARBA" id="ARBA00023125"/>
    </source>
</evidence>
<dbReference type="InterPro" id="IPR011008">
    <property type="entry name" value="Dimeric_a/b-barrel"/>
</dbReference>
<protein>
    <submittedName>
        <fullName evidence="5">Transcriptional regulator</fullName>
    </submittedName>
</protein>
<comment type="caution">
    <text evidence="5">The sequence shown here is derived from an EMBL/GenBank/DDBJ whole genome shotgun (WGS) entry which is preliminary data.</text>
</comment>
<dbReference type="PRINTS" id="PR00033">
    <property type="entry name" value="HTHASNC"/>
</dbReference>
<dbReference type="PANTHER" id="PTHR30154">
    <property type="entry name" value="LEUCINE-RESPONSIVE REGULATORY PROTEIN"/>
    <property type="match status" value="1"/>
</dbReference>
<dbReference type="InterPro" id="IPR019888">
    <property type="entry name" value="Tscrpt_reg_AsnC-like"/>
</dbReference>
<dbReference type="InterPro" id="IPR036390">
    <property type="entry name" value="WH_DNA-bd_sf"/>
</dbReference>
<dbReference type="EMBL" id="PDOD01000001">
    <property type="protein sequence ID" value="PYZ95109.1"/>
    <property type="molecule type" value="Genomic_DNA"/>
</dbReference>
<keyword evidence="6" id="KW-1185">Reference proteome</keyword>
<dbReference type="InterPro" id="IPR036388">
    <property type="entry name" value="WH-like_DNA-bd_sf"/>
</dbReference>
<keyword evidence="2" id="KW-0238">DNA-binding</keyword>
<dbReference type="Gene3D" id="1.10.10.10">
    <property type="entry name" value="Winged helix-like DNA-binding domain superfamily/Winged helix DNA-binding domain"/>
    <property type="match status" value="1"/>
</dbReference>
<evidence type="ECO:0000259" key="4">
    <source>
        <dbReference type="PROSITE" id="PS50956"/>
    </source>
</evidence>
<evidence type="ECO:0000313" key="6">
    <source>
        <dbReference type="Proteomes" id="UP000248214"/>
    </source>
</evidence>
<dbReference type="Proteomes" id="UP000248214">
    <property type="component" value="Unassembled WGS sequence"/>
</dbReference>
<dbReference type="SMART" id="SM00344">
    <property type="entry name" value="HTH_ASNC"/>
    <property type="match status" value="1"/>
</dbReference>
<dbReference type="InterPro" id="IPR000485">
    <property type="entry name" value="AsnC-type_HTH_dom"/>
</dbReference>
<evidence type="ECO:0000313" key="5">
    <source>
        <dbReference type="EMBL" id="PYZ95109.1"/>
    </source>
</evidence>
<evidence type="ECO:0000256" key="3">
    <source>
        <dbReference type="ARBA" id="ARBA00023163"/>
    </source>
</evidence>
<organism evidence="5 6">
    <name type="scientific">Salipaludibacillus keqinensis</name>
    <dbReference type="NCBI Taxonomy" id="2045207"/>
    <lineage>
        <taxon>Bacteria</taxon>
        <taxon>Bacillati</taxon>
        <taxon>Bacillota</taxon>
        <taxon>Bacilli</taxon>
        <taxon>Bacillales</taxon>
        <taxon>Bacillaceae</taxon>
    </lineage>
</organism>
<proteinExistence type="predicted"/>
<name>A0A323TJZ6_9BACI</name>
<keyword evidence="1" id="KW-0805">Transcription regulation</keyword>
<dbReference type="InterPro" id="IPR019887">
    <property type="entry name" value="Tscrpt_reg_AsnC/Lrp_C"/>
</dbReference>
<keyword evidence="3" id="KW-0804">Transcription</keyword>
<dbReference type="RefSeq" id="WP_110608744.1">
    <property type="nucleotide sequence ID" value="NZ_PDOD01000001.1"/>
</dbReference>